<accession>A0A1M7S6U9</accession>
<evidence type="ECO:0000259" key="1">
    <source>
        <dbReference type="Pfam" id="PF00535"/>
    </source>
</evidence>
<dbReference type="SUPFAM" id="SSF53448">
    <property type="entry name" value="Nucleotide-diphospho-sugar transferases"/>
    <property type="match status" value="1"/>
</dbReference>
<gene>
    <name evidence="2" type="ORF">SAMN02745728_00502</name>
</gene>
<feature type="domain" description="Glycosyltransferase 2-like" evidence="1">
    <location>
        <begin position="9"/>
        <end position="171"/>
    </location>
</feature>
<keyword evidence="3" id="KW-1185">Reference proteome</keyword>
<name>A0A1M7S6U9_9BACT</name>
<organism evidence="2 3">
    <name type="scientific">Desulfovibrio litoralis DSM 11393</name>
    <dbReference type="NCBI Taxonomy" id="1121455"/>
    <lineage>
        <taxon>Bacteria</taxon>
        <taxon>Pseudomonadati</taxon>
        <taxon>Thermodesulfobacteriota</taxon>
        <taxon>Desulfovibrionia</taxon>
        <taxon>Desulfovibrionales</taxon>
        <taxon>Desulfovibrionaceae</taxon>
        <taxon>Desulfovibrio</taxon>
    </lineage>
</organism>
<dbReference type="Proteomes" id="UP000186469">
    <property type="component" value="Unassembled WGS sequence"/>
</dbReference>
<dbReference type="Pfam" id="PF00535">
    <property type="entry name" value="Glycos_transf_2"/>
    <property type="match status" value="1"/>
</dbReference>
<protein>
    <submittedName>
        <fullName evidence="2">Glycosyltransferase involved in cell wall bisynthesis</fullName>
    </submittedName>
</protein>
<keyword evidence="2" id="KW-0808">Transferase</keyword>
<reference evidence="2 3" key="1">
    <citation type="submission" date="2016-12" db="EMBL/GenBank/DDBJ databases">
        <authorList>
            <person name="Song W.-J."/>
            <person name="Kurnit D.M."/>
        </authorList>
    </citation>
    <scope>NUCLEOTIDE SEQUENCE [LARGE SCALE GENOMIC DNA]</scope>
    <source>
        <strain evidence="2 3">DSM 11393</strain>
    </source>
</reference>
<proteinExistence type="predicted"/>
<dbReference type="EMBL" id="FRDI01000003">
    <property type="protein sequence ID" value="SHN54170.1"/>
    <property type="molecule type" value="Genomic_DNA"/>
</dbReference>
<dbReference type="GO" id="GO:0016740">
    <property type="term" value="F:transferase activity"/>
    <property type="evidence" value="ECO:0007669"/>
    <property type="project" value="UniProtKB-KW"/>
</dbReference>
<dbReference type="InterPro" id="IPR050834">
    <property type="entry name" value="Glycosyltransf_2"/>
</dbReference>
<dbReference type="InterPro" id="IPR029044">
    <property type="entry name" value="Nucleotide-diphossugar_trans"/>
</dbReference>
<dbReference type="InterPro" id="IPR001173">
    <property type="entry name" value="Glyco_trans_2-like"/>
</dbReference>
<sequence length="327" mass="38238">MPIKSPKISLLAPTYNHEQFVGFFIESVLTQIEQDFELIIVDDYSQDNTIKEVEKFNDKRIKLIKHPYNQGINSGLNTAFKVAQGEFCVFIGTDDFLDKKHLKFTSKLLEKNPELAVLYCGMQEIDEHNQPTRQKYIRKNRSKYKILYDSFMLHNVLFSPGMVIRKKALETIMPLNQALFQFQDYSIHVELLLNFNCYLIEDILVSYRYRQDGQNACARNSATVTREQLEQTFLMDKFLKIKDLELLKSVFGEQLKKFGEPTIETIPYFLGRLALTSNDYSKKAWGYQTILKFIQDGKLDLLNKLYGLQFKDVLRLAESFDQPIKDN</sequence>
<dbReference type="RefSeq" id="WP_072696199.1">
    <property type="nucleotide sequence ID" value="NZ_FRDI01000003.1"/>
</dbReference>
<dbReference type="PANTHER" id="PTHR43685:SF2">
    <property type="entry name" value="GLYCOSYLTRANSFERASE 2-LIKE DOMAIN-CONTAINING PROTEIN"/>
    <property type="match status" value="1"/>
</dbReference>
<dbReference type="PANTHER" id="PTHR43685">
    <property type="entry name" value="GLYCOSYLTRANSFERASE"/>
    <property type="match status" value="1"/>
</dbReference>
<evidence type="ECO:0000313" key="3">
    <source>
        <dbReference type="Proteomes" id="UP000186469"/>
    </source>
</evidence>
<dbReference type="Gene3D" id="3.90.550.10">
    <property type="entry name" value="Spore Coat Polysaccharide Biosynthesis Protein SpsA, Chain A"/>
    <property type="match status" value="1"/>
</dbReference>
<dbReference type="AlphaFoldDB" id="A0A1M7S6U9"/>
<evidence type="ECO:0000313" key="2">
    <source>
        <dbReference type="EMBL" id="SHN54170.1"/>
    </source>
</evidence>
<dbReference type="CDD" id="cd00761">
    <property type="entry name" value="Glyco_tranf_GTA_type"/>
    <property type="match status" value="1"/>
</dbReference>
<dbReference type="STRING" id="1121455.SAMN02745728_00502"/>